<dbReference type="EMBL" id="AP017315">
    <property type="protein sequence ID" value="BAU31108.1"/>
    <property type="molecule type" value="Genomic_DNA"/>
</dbReference>
<dbReference type="Proteomes" id="UP000218965">
    <property type="component" value="Chromosome"/>
</dbReference>
<accession>A0A0U5B5I0</accession>
<reference evidence="3 4" key="2">
    <citation type="submission" date="2016-01" db="EMBL/GenBank/DDBJ databases">
        <title>Microcella alkaliphila JAM AC0309 whole genome shotgun sequence.</title>
        <authorList>
            <person name="Kurata A."/>
            <person name="Hirose Y."/>
            <person name="Kishimoto N."/>
            <person name="Kobayashi T."/>
        </authorList>
    </citation>
    <scope>NUCLEOTIDE SEQUENCE [LARGE SCALE GENOMIC DNA]</scope>
    <source>
        <strain evidence="3 4">JAM AC0309</strain>
    </source>
</reference>
<name>A0A0U5B5I0_9MICO</name>
<dbReference type="OrthoDB" id="3240216at2"/>
<keyword evidence="1" id="KW-0472">Membrane</keyword>
<feature type="domain" description="DUF3566" evidence="2">
    <location>
        <begin position="19"/>
        <end position="133"/>
    </location>
</feature>
<protein>
    <submittedName>
        <fullName evidence="3">Integral membrane protein</fullName>
    </submittedName>
</protein>
<proteinExistence type="predicted"/>
<sequence length="135" mass="14485">MSTVAEKLQRKSQRTVGAKQVRLKLVYIDFWSAVKLSFLIALCGAIVLVVAAFFIWVVVSSLGVLEQIDGLFGDILGDDAPRILELFSLGQVMLFAIILGIINLVAMTAIGAISALLYNLSVKVTGGLLVGFTNN</sequence>
<dbReference type="InterPro" id="IPR021949">
    <property type="entry name" value="DUF3566_TM"/>
</dbReference>
<dbReference type="AlphaFoldDB" id="A0A0U5B5I0"/>
<feature type="transmembrane region" description="Helical" evidence="1">
    <location>
        <begin position="36"/>
        <end position="59"/>
    </location>
</feature>
<keyword evidence="1" id="KW-1133">Transmembrane helix</keyword>
<evidence type="ECO:0000256" key="1">
    <source>
        <dbReference type="SAM" id="Phobius"/>
    </source>
</evidence>
<evidence type="ECO:0000259" key="2">
    <source>
        <dbReference type="Pfam" id="PF12089"/>
    </source>
</evidence>
<reference evidence="4" key="1">
    <citation type="submission" date="2015-12" db="EMBL/GenBank/DDBJ databases">
        <authorList>
            <person name="Shamseldin A."/>
            <person name="Moawad H."/>
            <person name="Abd El-Rahim W.M."/>
            <person name="Sadowsky M.J."/>
        </authorList>
    </citation>
    <scope>NUCLEOTIDE SEQUENCE [LARGE SCALE GENOMIC DNA]</scope>
    <source>
        <strain evidence="4">JAM AC0309</strain>
    </source>
</reference>
<gene>
    <name evidence="3" type="ORF">MalAC0309_0230</name>
</gene>
<feature type="transmembrane region" description="Helical" evidence="1">
    <location>
        <begin position="92"/>
        <end position="118"/>
    </location>
</feature>
<dbReference type="RefSeq" id="WP_096420097.1">
    <property type="nucleotide sequence ID" value="NZ_AP017315.1"/>
</dbReference>
<organism evidence="3 4">
    <name type="scientific">Microcella alkaliphila</name>
    <dbReference type="NCBI Taxonomy" id="279828"/>
    <lineage>
        <taxon>Bacteria</taxon>
        <taxon>Bacillati</taxon>
        <taxon>Actinomycetota</taxon>
        <taxon>Actinomycetes</taxon>
        <taxon>Micrococcales</taxon>
        <taxon>Microbacteriaceae</taxon>
        <taxon>Microcella</taxon>
    </lineage>
</organism>
<dbReference type="KEGG" id="malk:MalAC0309_0230"/>
<keyword evidence="1" id="KW-0812">Transmembrane</keyword>
<evidence type="ECO:0000313" key="3">
    <source>
        <dbReference type="EMBL" id="BAU31108.1"/>
    </source>
</evidence>
<evidence type="ECO:0000313" key="4">
    <source>
        <dbReference type="Proteomes" id="UP000218965"/>
    </source>
</evidence>
<dbReference type="Pfam" id="PF12089">
    <property type="entry name" value="DUF3566"/>
    <property type="match status" value="1"/>
</dbReference>